<sequence>MTTTLLPHRPTRTALPAVGPAWYGAVMGTAILTTLTQTLVPGLWVAQVLLVLSWLLLVGLTAGFAAHTRRHPGTLAASVRVGALPLWGMVSMGMLAVGSATAAVLPAWAPALAGVAVGLDAALWVLGTALGLATAVGFATLLVRSDAGAPTTVWGLAVVPPMVSATVGAGLVPHLAPTLQVTMLLVTAACFVLSLTLGAVIFAVAYHHHWRVAGLAVAASTTAWIPLGVVGQSTAAAQAMAGSAGPLLPAGPAGLLQDLANDYGVLMLGLGVPLAAWAVAMTVRGFRRRMPFVPGWWSLTFPIGTLALGAHLLGVGSGMTGFLVAGTVLVLVLAGTWTLCAVASVRAVLRSRVAGAR</sequence>
<feature type="transmembrane region" description="Helical" evidence="8">
    <location>
        <begin position="182"/>
        <end position="205"/>
    </location>
</feature>
<dbReference type="Gene3D" id="1.50.10.150">
    <property type="entry name" value="Voltage-dependent anion channel"/>
    <property type="match status" value="1"/>
</dbReference>
<keyword evidence="7 8" id="KW-0472">Membrane</keyword>
<dbReference type="HOGENOM" id="CLU_030057_0_0_11"/>
<evidence type="ECO:0000313" key="9">
    <source>
        <dbReference type="EMBL" id="ACV80881.1"/>
    </source>
</evidence>
<feature type="transmembrane region" description="Helical" evidence="8">
    <location>
        <begin position="263"/>
        <end position="283"/>
    </location>
</feature>
<evidence type="ECO:0000256" key="1">
    <source>
        <dbReference type="ARBA" id="ARBA00004651"/>
    </source>
</evidence>
<reference evidence="9 10" key="2">
    <citation type="journal article" date="2010" name="Stand. Genomic Sci.">
        <title>Complete genome sequence of Nakamurella multipartita type strain (Y-104).</title>
        <authorList>
            <person name="Tice H."/>
            <person name="Mayilraj S."/>
            <person name="Sims D."/>
            <person name="Lapidus A."/>
            <person name="Nolan M."/>
            <person name="Lucas S."/>
            <person name="Glavina Del Rio T."/>
            <person name="Copeland A."/>
            <person name="Cheng J.F."/>
            <person name="Meincke L."/>
            <person name="Bruce D."/>
            <person name="Goodwin L."/>
            <person name="Pitluck S."/>
            <person name="Ivanova N."/>
            <person name="Mavromatis K."/>
            <person name="Ovchinnikova G."/>
            <person name="Pati A."/>
            <person name="Chen A."/>
            <person name="Palaniappan K."/>
            <person name="Land M."/>
            <person name="Hauser L."/>
            <person name="Chang Y.J."/>
            <person name="Jeffries C.D."/>
            <person name="Detter J.C."/>
            <person name="Brettin T."/>
            <person name="Rohde M."/>
            <person name="Goker M."/>
            <person name="Bristow J."/>
            <person name="Eisen J.A."/>
            <person name="Markowitz V."/>
            <person name="Hugenholtz P."/>
            <person name="Kyrpides N.C."/>
            <person name="Klenk H.P."/>
            <person name="Chen F."/>
        </authorList>
    </citation>
    <scope>NUCLEOTIDE SEQUENCE [LARGE SCALE GENOMIC DNA]</scope>
    <source>
        <strain evidence="10">ATCC 700099 / DSM 44233 / CIP 104796 / JCM 9543 / NBRC 105858 / Y-104</strain>
    </source>
</reference>
<keyword evidence="5 8" id="KW-0812">Transmembrane</keyword>
<feature type="transmembrane region" description="Helical" evidence="8">
    <location>
        <begin position="86"/>
        <end position="109"/>
    </location>
</feature>
<keyword evidence="4" id="KW-1003">Cell membrane</keyword>
<feature type="transmembrane region" description="Helical" evidence="8">
    <location>
        <begin position="212"/>
        <end position="230"/>
    </location>
</feature>
<proteinExistence type="inferred from homology"/>
<dbReference type="GO" id="GO:0055085">
    <property type="term" value="P:transmembrane transport"/>
    <property type="evidence" value="ECO:0007669"/>
    <property type="project" value="InterPro"/>
</dbReference>
<protein>
    <submittedName>
        <fullName evidence="9">C4-dicarboxylate transporter/malic acid transport protein</fullName>
    </submittedName>
</protein>
<feature type="transmembrane region" description="Helical" evidence="8">
    <location>
        <begin position="322"/>
        <end position="349"/>
    </location>
</feature>
<dbReference type="CDD" id="cd09320">
    <property type="entry name" value="TDT_like_2"/>
    <property type="match status" value="1"/>
</dbReference>
<dbReference type="AlphaFoldDB" id="C8X6Y3"/>
<evidence type="ECO:0000256" key="4">
    <source>
        <dbReference type="ARBA" id="ARBA00022475"/>
    </source>
</evidence>
<comment type="similarity">
    <text evidence="2">Belongs to the tellurite-resistance/dicarboxylate transporter (TDT) family.</text>
</comment>
<keyword evidence="3" id="KW-0813">Transport</keyword>
<evidence type="ECO:0000256" key="6">
    <source>
        <dbReference type="ARBA" id="ARBA00022989"/>
    </source>
</evidence>
<feature type="transmembrane region" description="Helical" evidence="8">
    <location>
        <begin position="154"/>
        <end position="176"/>
    </location>
</feature>
<comment type="subcellular location">
    <subcellularLocation>
        <location evidence="1">Cell membrane</location>
        <topology evidence="1">Multi-pass membrane protein</topology>
    </subcellularLocation>
</comment>
<dbReference type="eggNOG" id="COG1275">
    <property type="taxonomic scope" value="Bacteria"/>
</dbReference>
<dbReference type="Pfam" id="PF03595">
    <property type="entry name" value="SLAC1"/>
    <property type="match status" value="1"/>
</dbReference>
<dbReference type="KEGG" id="nml:Namu_4602"/>
<dbReference type="Proteomes" id="UP000002218">
    <property type="component" value="Chromosome"/>
</dbReference>
<feature type="transmembrane region" description="Helical" evidence="8">
    <location>
        <begin position="46"/>
        <end position="66"/>
    </location>
</feature>
<organism evidence="9 10">
    <name type="scientific">Nakamurella multipartita (strain ATCC 700099 / DSM 44233 / CIP 104796 / JCM 9543 / NBRC 105858 / Y-104)</name>
    <name type="common">Microsphaera multipartita</name>
    <dbReference type="NCBI Taxonomy" id="479431"/>
    <lineage>
        <taxon>Bacteria</taxon>
        <taxon>Bacillati</taxon>
        <taxon>Actinomycetota</taxon>
        <taxon>Actinomycetes</taxon>
        <taxon>Nakamurellales</taxon>
        <taxon>Nakamurellaceae</taxon>
        <taxon>Nakamurella</taxon>
    </lineage>
</organism>
<reference evidence="10" key="1">
    <citation type="submission" date="2009-09" db="EMBL/GenBank/DDBJ databases">
        <title>The complete genome of Nakamurella multipartita DSM 44233.</title>
        <authorList>
            <consortium name="US DOE Joint Genome Institute (JGI-PGF)"/>
            <person name="Lucas S."/>
            <person name="Copeland A."/>
            <person name="Lapidus A."/>
            <person name="Glavina del Rio T."/>
            <person name="Dalin E."/>
            <person name="Tice H."/>
            <person name="Bruce D."/>
            <person name="Goodwin L."/>
            <person name="Pitluck S."/>
            <person name="Kyrpides N."/>
            <person name="Mavromatis K."/>
            <person name="Ivanova N."/>
            <person name="Ovchinnikova G."/>
            <person name="Sims D."/>
            <person name="Meincke L."/>
            <person name="Brettin T."/>
            <person name="Detter J.C."/>
            <person name="Han C."/>
            <person name="Larimer F."/>
            <person name="Land M."/>
            <person name="Hauser L."/>
            <person name="Markowitz V."/>
            <person name="Cheng J.-F."/>
            <person name="Hugenholtz P."/>
            <person name="Woyke T."/>
            <person name="Wu D."/>
            <person name="Klenk H.-P."/>
            <person name="Eisen J.A."/>
        </authorList>
    </citation>
    <scope>NUCLEOTIDE SEQUENCE [LARGE SCALE GENOMIC DNA]</scope>
    <source>
        <strain evidence="10">ATCC 700099 / DSM 44233 / CIP 104796 / JCM 9543 / NBRC 105858 / Y-104</strain>
    </source>
</reference>
<dbReference type="InterPro" id="IPR051629">
    <property type="entry name" value="Sulfite_efflux_TDT"/>
</dbReference>
<evidence type="ECO:0000256" key="7">
    <source>
        <dbReference type="ARBA" id="ARBA00023136"/>
    </source>
</evidence>
<evidence type="ECO:0000256" key="3">
    <source>
        <dbReference type="ARBA" id="ARBA00022448"/>
    </source>
</evidence>
<dbReference type="STRING" id="479431.Namu_4602"/>
<name>C8X6Y3_NAKMY</name>
<keyword evidence="10" id="KW-1185">Reference proteome</keyword>
<evidence type="ECO:0000256" key="8">
    <source>
        <dbReference type="SAM" id="Phobius"/>
    </source>
</evidence>
<feature type="transmembrane region" description="Helical" evidence="8">
    <location>
        <begin position="121"/>
        <end position="142"/>
    </location>
</feature>
<dbReference type="OrthoDB" id="958273at2"/>
<accession>C8X6Y3</accession>
<dbReference type="InParanoid" id="C8X6Y3"/>
<dbReference type="PANTHER" id="PTHR31686">
    <property type="match status" value="1"/>
</dbReference>
<dbReference type="EMBL" id="CP001737">
    <property type="protein sequence ID" value="ACV80881.1"/>
    <property type="molecule type" value="Genomic_DNA"/>
</dbReference>
<dbReference type="InterPro" id="IPR038665">
    <property type="entry name" value="Voltage-dep_anion_channel_sf"/>
</dbReference>
<gene>
    <name evidence="9" type="ordered locus">Namu_4602</name>
</gene>
<dbReference type="GO" id="GO:0005886">
    <property type="term" value="C:plasma membrane"/>
    <property type="evidence" value="ECO:0007669"/>
    <property type="project" value="UniProtKB-SubCell"/>
</dbReference>
<dbReference type="RefSeq" id="WP_015749696.1">
    <property type="nucleotide sequence ID" value="NC_013235.1"/>
</dbReference>
<evidence type="ECO:0000256" key="5">
    <source>
        <dbReference type="ARBA" id="ARBA00022692"/>
    </source>
</evidence>
<evidence type="ECO:0000256" key="2">
    <source>
        <dbReference type="ARBA" id="ARBA00008566"/>
    </source>
</evidence>
<feature type="transmembrane region" description="Helical" evidence="8">
    <location>
        <begin position="295"/>
        <end position="316"/>
    </location>
</feature>
<evidence type="ECO:0000313" key="10">
    <source>
        <dbReference type="Proteomes" id="UP000002218"/>
    </source>
</evidence>
<feature type="transmembrane region" description="Helical" evidence="8">
    <location>
        <begin position="21"/>
        <end position="40"/>
    </location>
</feature>
<dbReference type="InterPro" id="IPR004695">
    <property type="entry name" value="SLAC1/Mae1/Ssu1/TehA"/>
</dbReference>
<dbReference type="PANTHER" id="PTHR31686:SF1">
    <property type="entry name" value="SULFITE EFFLUX PUMP SSU1"/>
    <property type="match status" value="1"/>
</dbReference>
<keyword evidence="6 8" id="KW-1133">Transmembrane helix</keyword>